<dbReference type="InterPro" id="IPR036389">
    <property type="entry name" value="RNase_III_sf"/>
</dbReference>
<feature type="compositionally biased region" description="Acidic residues" evidence="3">
    <location>
        <begin position="292"/>
        <end position="310"/>
    </location>
</feature>
<keyword evidence="2" id="KW-0694">RNA-binding</keyword>
<feature type="domain" description="RNase III" evidence="4">
    <location>
        <begin position="31"/>
        <end position="175"/>
    </location>
</feature>
<gene>
    <name evidence="5" type="ORF">MKW98_026279</name>
</gene>
<dbReference type="EMBL" id="JAJJMB010009055">
    <property type="protein sequence ID" value="KAI3916808.1"/>
    <property type="molecule type" value="Genomic_DNA"/>
</dbReference>
<comment type="caution">
    <text evidence="5">The sequence shown here is derived from an EMBL/GenBank/DDBJ whole genome shotgun (WGS) entry which is preliminary data.</text>
</comment>
<feature type="domain" description="RNase III" evidence="4">
    <location>
        <begin position="324"/>
        <end position="476"/>
    </location>
</feature>
<evidence type="ECO:0000313" key="6">
    <source>
        <dbReference type="Proteomes" id="UP001202328"/>
    </source>
</evidence>
<dbReference type="Gene3D" id="3.30.160.20">
    <property type="match status" value="2"/>
</dbReference>
<dbReference type="InterPro" id="IPR014720">
    <property type="entry name" value="dsRBD_dom"/>
</dbReference>
<dbReference type="PANTHER" id="PTHR14950:SF54">
    <property type="entry name" value="RNASE II-LIKE 1"/>
    <property type="match status" value="1"/>
</dbReference>
<dbReference type="SMART" id="SM00535">
    <property type="entry name" value="RIBOc"/>
    <property type="match status" value="2"/>
</dbReference>
<dbReference type="Gene3D" id="1.10.1520.10">
    <property type="entry name" value="Ribonuclease III domain"/>
    <property type="match status" value="2"/>
</dbReference>
<feature type="region of interest" description="Disordered" evidence="3">
    <location>
        <begin position="1"/>
        <end position="24"/>
    </location>
</feature>
<keyword evidence="1" id="KW-0378">Hydrolase</keyword>
<dbReference type="AlphaFoldDB" id="A0AAD4SRP8"/>
<dbReference type="PANTHER" id="PTHR14950">
    <property type="entry name" value="DICER-RELATED"/>
    <property type="match status" value="1"/>
</dbReference>
<dbReference type="SMART" id="SM00358">
    <property type="entry name" value="DSRM"/>
    <property type="match status" value="2"/>
</dbReference>
<reference evidence="5" key="1">
    <citation type="submission" date="2022-04" db="EMBL/GenBank/DDBJ databases">
        <title>A functionally conserved STORR gene fusion in Papaver species that diverged 16.8 million years ago.</title>
        <authorList>
            <person name="Catania T."/>
        </authorList>
    </citation>
    <scope>NUCLEOTIDE SEQUENCE</scope>
    <source>
        <strain evidence="5">S-188037</strain>
    </source>
</reference>
<evidence type="ECO:0000256" key="3">
    <source>
        <dbReference type="SAM" id="MobiDB-lite"/>
    </source>
</evidence>
<dbReference type="GO" id="GO:0005737">
    <property type="term" value="C:cytoplasm"/>
    <property type="evidence" value="ECO:0007669"/>
    <property type="project" value="TreeGrafter"/>
</dbReference>
<feature type="region of interest" description="Disordered" evidence="3">
    <location>
        <begin position="291"/>
        <end position="313"/>
    </location>
</feature>
<dbReference type="CDD" id="cd00593">
    <property type="entry name" value="RIBOc"/>
    <property type="match status" value="2"/>
</dbReference>
<evidence type="ECO:0000313" key="5">
    <source>
        <dbReference type="EMBL" id="KAI3916808.1"/>
    </source>
</evidence>
<keyword evidence="6" id="KW-1185">Reference proteome</keyword>
<dbReference type="GO" id="GO:0003723">
    <property type="term" value="F:RNA binding"/>
    <property type="evidence" value="ECO:0007669"/>
    <property type="project" value="UniProtKB-KW"/>
</dbReference>
<dbReference type="SUPFAM" id="SSF54768">
    <property type="entry name" value="dsRNA-binding domain-like"/>
    <property type="match status" value="2"/>
</dbReference>
<dbReference type="GO" id="GO:0005634">
    <property type="term" value="C:nucleus"/>
    <property type="evidence" value="ECO:0007669"/>
    <property type="project" value="TreeGrafter"/>
</dbReference>
<name>A0AAD4SRP8_9MAGN</name>
<organism evidence="5 6">
    <name type="scientific">Papaver atlanticum</name>
    <dbReference type="NCBI Taxonomy" id="357466"/>
    <lineage>
        <taxon>Eukaryota</taxon>
        <taxon>Viridiplantae</taxon>
        <taxon>Streptophyta</taxon>
        <taxon>Embryophyta</taxon>
        <taxon>Tracheophyta</taxon>
        <taxon>Spermatophyta</taxon>
        <taxon>Magnoliopsida</taxon>
        <taxon>Ranunculales</taxon>
        <taxon>Papaveraceae</taxon>
        <taxon>Papaveroideae</taxon>
        <taxon>Papaver</taxon>
    </lineage>
</organism>
<evidence type="ECO:0000259" key="4">
    <source>
        <dbReference type="PROSITE" id="PS50142"/>
    </source>
</evidence>
<dbReference type="Pfam" id="PF00035">
    <property type="entry name" value="dsrm"/>
    <property type="match status" value="2"/>
</dbReference>
<feature type="compositionally biased region" description="Acidic residues" evidence="3">
    <location>
        <begin position="1"/>
        <end position="10"/>
    </location>
</feature>
<dbReference type="InterPro" id="IPR000999">
    <property type="entry name" value="RNase_III_dom"/>
</dbReference>
<accession>A0AAD4SRP8</accession>
<sequence length="595" mass="68598">MRVMEEEQPEEEKNSVEEEENSESTPIFMYKEEIEEILGYKFVNRTLLEEAFTHPSFFDPRVSINYERLEFVGAAVLDLVIAKEMFLLYPRFSPGKLSRLRAANVDMERLARVAIKFGLHRYIRYKKTFRIDEQIREFSEATVEYPVNSNGLIYVPRFLAHVVEAIFGAVFIDCNSSKDITSSFLTVRKIIKELLEPLVSPETIEEHPMTELQEFCQKNKLKLKIVKDLKIKENKKVSVLVNDTLIGIGAHGGKQEIAQNRAARSAIDNLGSNNTFSFVFKPIEKRVGFLNQEEEPDLEEEEEEEEEEEDHENHFSDIDWLLKVYEVQKILGYEFNDKSLLAEAFTHPSFYDGDDERDINSVYKKISYERLEFIGDSTLNMLIVKEMHYLYPDLTPGRLTRITAANVDNEKLARVAIKYGFHHCLRYDTPHLPRQIEVFCEELLDYPMHSNGLIDEPKCLADLVEATVGAVFIDSNFSLDTVWKVVSEILKPMMGHEIVEKHPMAELLEFCQKNRLKIELVKDLGNNNSTKRVDIYVEDNLTGTGIHEVKKEIAKNRAAKAALDYVNMNKSTLIAETNSTTFSFVERTNPAIESS</sequence>
<dbReference type="GO" id="GO:0030422">
    <property type="term" value="P:siRNA processing"/>
    <property type="evidence" value="ECO:0007669"/>
    <property type="project" value="TreeGrafter"/>
</dbReference>
<dbReference type="SUPFAM" id="SSF69065">
    <property type="entry name" value="RNase III domain-like"/>
    <property type="match status" value="2"/>
</dbReference>
<evidence type="ECO:0000256" key="1">
    <source>
        <dbReference type="ARBA" id="ARBA00022801"/>
    </source>
</evidence>
<proteinExistence type="predicted"/>
<evidence type="ECO:0000256" key="2">
    <source>
        <dbReference type="ARBA" id="ARBA00022884"/>
    </source>
</evidence>
<dbReference type="Proteomes" id="UP001202328">
    <property type="component" value="Unassembled WGS sequence"/>
</dbReference>
<dbReference type="GO" id="GO:0004525">
    <property type="term" value="F:ribonuclease III activity"/>
    <property type="evidence" value="ECO:0007669"/>
    <property type="project" value="InterPro"/>
</dbReference>
<dbReference type="Pfam" id="PF00636">
    <property type="entry name" value="Ribonuclease_3"/>
    <property type="match status" value="2"/>
</dbReference>
<dbReference type="PROSITE" id="PS50142">
    <property type="entry name" value="RNASE_3_2"/>
    <property type="match status" value="2"/>
</dbReference>
<protein>
    <recommendedName>
        <fullName evidence="4">RNase III domain-containing protein</fullName>
    </recommendedName>
</protein>